<gene>
    <name evidence="2" type="ORF">QTL97_00940</name>
</gene>
<keyword evidence="2" id="KW-0378">Hydrolase</keyword>
<protein>
    <submittedName>
        <fullName evidence="2">Uma2 family endonuclease</fullName>
    </submittedName>
</protein>
<dbReference type="RefSeq" id="WP_283731880.1">
    <property type="nucleotide sequence ID" value="NZ_CP125968.1"/>
</dbReference>
<evidence type="ECO:0000259" key="1">
    <source>
        <dbReference type="Pfam" id="PF05685"/>
    </source>
</evidence>
<reference evidence="2 3" key="1">
    <citation type="submission" date="2023-06" db="EMBL/GenBank/DDBJ databases">
        <title>Sporosarcina sp. nov., isolated from Korean traditional fermented seafood 'Jeotgal'.</title>
        <authorList>
            <person name="Yang A.I."/>
            <person name="Shin N.-R."/>
        </authorList>
    </citation>
    <scope>NUCLEOTIDE SEQUENCE [LARGE SCALE GENOMIC DNA]</scope>
    <source>
        <strain evidence="2 3">KCTC43456</strain>
    </source>
</reference>
<dbReference type="GO" id="GO:0004519">
    <property type="term" value="F:endonuclease activity"/>
    <property type="evidence" value="ECO:0007669"/>
    <property type="project" value="UniProtKB-KW"/>
</dbReference>
<name>A0AAW9A3Q3_9BACL</name>
<feature type="domain" description="Putative restriction endonuclease" evidence="1">
    <location>
        <begin position="13"/>
        <end position="177"/>
    </location>
</feature>
<sequence>MSIQRNENKHFTFQDFLSWDEGSRYEIFDGAPVLLASPTTKHQGVVSFLTIEFGMHLKGRECKVFPSPFTVRFSEVDDYENADNVFEPDISIVCNKNQLDLYGCKGAPNLVVEVLSPSTSRNDRIKKYNAYQRFGVSEYWIVDPLNETVEVYVLNTGTYKRGNVYGREDVIKSQQFESLEIIGEEMFSYGE</sequence>
<dbReference type="CDD" id="cd06260">
    <property type="entry name" value="DUF820-like"/>
    <property type="match status" value="1"/>
</dbReference>
<dbReference type="PANTHER" id="PTHR34107:SF2">
    <property type="entry name" value="SLL0888 PROTEIN"/>
    <property type="match status" value="1"/>
</dbReference>
<accession>A0AAW9A3Q3</accession>
<dbReference type="InterPro" id="IPR012296">
    <property type="entry name" value="Nuclease_put_TT1808"/>
</dbReference>
<dbReference type="Pfam" id="PF05685">
    <property type="entry name" value="Uma2"/>
    <property type="match status" value="1"/>
</dbReference>
<dbReference type="EMBL" id="JAUBDJ010000001">
    <property type="protein sequence ID" value="MDW0115502.1"/>
    <property type="molecule type" value="Genomic_DNA"/>
</dbReference>
<dbReference type="SUPFAM" id="SSF52980">
    <property type="entry name" value="Restriction endonuclease-like"/>
    <property type="match status" value="1"/>
</dbReference>
<keyword evidence="2" id="KW-0255">Endonuclease</keyword>
<proteinExistence type="predicted"/>
<comment type="caution">
    <text evidence="2">The sequence shown here is derived from an EMBL/GenBank/DDBJ whole genome shotgun (WGS) entry which is preliminary data.</text>
</comment>
<dbReference type="Gene3D" id="3.90.1570.10">
    <property type="entry name" value="tt1808, chain A"/>
    <property type="match status" value="1"/>
</dbReference>
<organism evidence="2 3">
    <name type="scientific">Sporosarcina thermotolerans</name>
    <dbReference type="NCBI Taxonomy" id="633404"/>
    <lineage>
        <taxon>Bacteria</taxon>
        <taxon>Bacillati</taxon>
        <taxon>Bacillota</taxon>
        <taxon>Bacilli</taxon>
        <taxon>Bacillales</taxon>
        <taxon>Caryophanaceae</taxon>
        <taxon>Sporosarcina</taxon>
    </lineage>
</organism>
<dbReference type="Proteomes" id="UP001271648">
    <property type="component" value="Unassembled WGS sequence"/>
</dbReference>
<keyword evidence="3" id="KW-1185">Reference proteome</keyword>
<dbReference type="AlphaFoldDB" id="A0AAW9A3Q3"/>
<keyword evidence="2" id="KW-0540">Nuclease</keyword>
<evidence type="ECO:0000313" key="3">
    <source>
        <dbReference type="Proteomes" id="UP001271648"/>
    </source>
</evidence>
<dbReference type="InterPro" id="IPR011335">
    <property type="entry name" value="Restrct_endonuc-II-like"/>
</dbReference>
<evidence type="ECO:0000313" key="2">
    <source>
        <dbReference type="EMBL" id="MDW0115502.1"/>
    </source>
</evidence>
<dbReference type="InterPro" id="IPR008538">
    <property type="entry name" value="Uma2"/>
</dbReference>
<dbReference type="PANTHER" id="PTHR34107">
    <property type="entry name" value="SLL0198 PROTEIN-RELATED"/>
    <property type="match status" value="1"/>
</dbReference>